<keyword evidence="2" id="KW-0808">Transferase</keyword>
<feature type="binding site" evidence="6">
    <location>
        <position position="566"/>
    </location>
    <ligand>
        <name>ATP</name>
        <dbReference type="ChEBI" id="CHEBI:30616"/>
    </ligand>
</feature>
<dbReference type="Gene3D" id="3.30.200.20">
    <property type="entry name" value="Phosphorylase Kinase, domain 1"/>
    <property type="match status" value="1"/>
</dbReference>
<dbReference type="Gene3D" id="1.10.510.10">
    <property type="entry name" value="Transferase(Phosphotransferase) domain 1"/>
    <property type="match status" value="1"/>
</dbReference>
<feature type="compositionally biased region" description="Polar residues" evidence="7">
    <location>
        <begin position="254"/>
        <end position="264"/>
    </location>
</feature>
<dbReference type="InterPro" id="IPR011009">
    <property type="entry name" value="Kinase-like_dom_sf"/>
</dbReference>
<dbReference type="FunFam" id="3.30.200.20:FF:000131">
    <property type="entry name" value="Dual specificity protein kinase TTK"/>
    <property type="match status" value="1"/>
</dbReference>
<dbReference type="AlphaFoldDB" id="L8FN65"/>
<keyword evidence="10" id="KW-1185">Reference proteome</keyword>
<dbReference type="GO" id="GO:0007094">
    <property type="term" value="P:mitotic spindle assembly checkpoint signaling"/>
    <property type="evidence" value="ECO:0007669"/>
    <property type="project" value="TreeGrafter"/>
</dbReference>
<dbReference type="InterPro" id="IPR017441">
    <property type="entry name" value="Protein_kinase_ATP_BS"/>
</dbReference>
<evidence type="ECO:0000256" key="2">
    <source>
        <dbReference type="ARBA" id="ARBA00022679"/>
    </source>
</evidence>
<dbReference type="HOGENOM" id="CLU_000288_2_10_1"/>
<feature type="region of interest" description="Disordered" evidence="7">
    <location>
        <begin position="1"/>
        <end position="78"/>
    </location>
</feature>
<dbReference type="GO" id="GO:0005634">
    <property type="term" value="C:nucleus"/>
    <property type="evidence" value="ECO:0007669"/>
    <property type="project" value="TreeGrafter"/>
</dbReference>
<feature type="compositionally biased region" description="Low complexity" evidence="7">
    <location>
        <begin position="210"/>
        <end position="221"/>
    </location>
</feature>
<evidence type="ECO:0000259" key="8">
    <source>
        <dbReference type="PROSITE" id="PS50011"/>
    </source>
</evidence>
<feature type="region of interest" description="Disordered" evidence="7">
    <location>
        <begin position="126"/>
        <end position="264"/>
    </location>
</feature>
<evidence type="ECO:0000256" key="6">
    <source>
        <dbReference type="PROSITE-ProRule" id="PRU10141"/>
    </source>
</evidence>
<evidence type="ECO:0000256" key="5">
    <source>
        <dbReference type="ARBA" id="ARBA00022840"/>
    </source>
</evidence>
<evidence type="ECO:0000256" key="1">
    <source>
        <dbReference type="ARBA" id="ARBA00022527"/>
    </source>
</evidence>
<dbReference type="VEuPathDB" id="FungiDB:GMDG_05473"/>
<evidence type="ECO:0000256" key="3">
    <source>
        <dbReference type="ARBA" id="ARBA00022741"/>
    </source>
</evidence>
<keyword evidence="4 9" id="KW-0418">Kinase</keyword>
<feature type="domain" description="Protein kinase" evidence="8">
    <location>
        <begin position="538"/>
        <end position="830"/>
    </location>
</feature>
<dbReference type="GO" id="GO:0098813">
    <property type="term" value="P:nuclear chromosome segregation"/>
    <property type="evidence" value="ECO:0007669"/>
    <property type="project" value="UniProtKB-ARBA"/>
</dbReference>
<keyword evidence="1" id="KW-0723">Serine/threonine-protein kinase</keyword>
<feature type="region of interest" description="Disordered" evidence="7">
    <location>
        <begin position="292"/>
        <end position="532"/>
    </location>
</feature>
<feature type="compositionally biased region" description="Low complexity" evidence="7">
    <location>
        <begin position="44"/>
        <end position="54"/>
    </location>
</feature>
<sequence>MATASPTPLGSSHFGNQPMRRPSSRQALRQVPLARPTFVRREAAAVTANGNPAAELPTTSKTRRYSDHDSSDDDLPVPMKFSALTNALLNDEASMLGSGSPVVATNENNLSGSTAVAQRHTYTAEPPAADQMARERTASPAMVSRTHSPYPRRVVRLSGTPGSASLRRTTSLSNSVRAPSEQVPSRPGSPLDLSTPAPYPRTVRIPITASSNHGSSFGSSGQASNRIGSGSGARTAALKPEEMEDPATVARPYNATNLGSVTRYGNSAANRTRYGEEMGMQSSMRVKRLGKAGSFLSGPARRGKRRQSEEEQGPGQDAEGAESAFSSQERQSQEPENQAAENHDVGSGEAALSQESEAPKSSFYSASQYRDFASGSPMSGREALKQARPSPPMAAYNRLADPVVEQARPPPSDNAPPAQPAQPVFKLPAPRPEMPSSHDQENEAPPTFKRNKAPPSVLLDKIDKVPLRPQSTDLSAMRGTVSPVRQPLAARSQNTPRRPAPPPPKMSLLETATATAGAATTSHSSKKRNNIRVNGKSYTRLEILGRGGSSKVWRVMAENGKIYALKRVSLEDADENAVRGYKGEIDLLKKLEGNDRVVTILDYEMNDEKQMLSVLMEMGELDFNRILSLRYNTENAVFDPSFTRYYWREMLVCIAAVHSHEIVHSDLKPANFVLVKGLLKLIDFGIANAIQTDETVNVHRDTQVGTPNYMSPESLMDSSELPENKAPGAMRGHSSGPRVMKLGKPSDIWSLGCILYQMAYGRQPFAHISNQLSRCRAIIDWGYAIEFPARGLGGVPLPRSLIRLLKRCLERDQHKRPTAAELLSEGDEFLNPRELPEGALPMTEELLGRILCSVVGKCKGREVGEGEVMGVWAGAYFESLRKNLGA</sequence>
<dbReference type="GO" id="GO:0000776">
    <property type="term" value="C:kinetochore"/>
    <property type="evidence" value="ECO:0007669"/>
    <property type="project" value="TreeGrafter"/>
</dbReference>
<evidence type="ECO:0000256" key="7">
    <source>
        <dbReference type="SAM" id="MobiDB-lite"/>
    </source>
</evidence>
<dbReference type="GO" id="GO:0034501">
    <property type="term" value="P:protein localization to kinetochore"/>
    <property type="evidence" value="ECO:0007669"/>
    <property type="project" value="TreeGrafter"/>
</dbReference>
<dbReference type="GO" id="GO:0004674">
    <property type="term" value="F:protein serine/threonine kinase activity"/>
    <property type="evidence" value="ECO:0007669"/>
    <property type="project" value="UniProtKB-KW"/>
</dbReference>
<proteinExistence type="predicted"/>
<organism evidence="9 10">
    <name type="scientific">Pseudogymnoascus destructans (strain ATCC MYA-4855 / 20631-21)</name>
    <name type="common">Bat white-nose syndrome fungus</name>
    <name type="synonym">Geomyces destructans</name>
    <dbReference type="NCBI Taxonomy" id="658429"/>
    <lineage>
        <taxon>Eukaryota</taxon>
        <taxon>Fungi</taxon>
        <taxon>Dikarya</taxon>
        <taxon>Ascomycota</taxon>
        <taxon>Pezizomycotina</taxon>
        <taxon>Leotiomycetes</taxon>
        <taxon>Thelebolales</taxon>
        <taxon>Thelebolaceae</taxon>
        <taxon>Pseudogymnoascus</taxon>
    </lineage>
</organism>
<feature type="compositionally biased region" description="Polar residues" evidence="7">
    <location>
        <begin position="1"/>
        <end position="15"/>
    </location>
</feature>
<evidence type="ECO:0000313" key="9">
    <source>
        <dbReference type="EMBL" id="ELR02415.1"/>
    </source>
</evidence>
<feature type="compositionally biased region" description="Pro residues" evidence="7">
    <location>
        <begin position="408"/>
        <end position="420"/>
    </location>
</feature>
<dbReference type="PROSITE" id="PS00108">
    <property type="entry name" value="PROTEIN_KINASE_ST"/>
    <property type="match status" value="1"/>
</dbReference>
<evidence type="ECO:0000256" key="4">
    <source>
        <dbReference type="ARBA" id="ARBA00022777"/>
    </source>
</evidence>
<feature type="region of interest" description="Disordered" evidence="7">
    <location>
        <begin position="707"/>
        <end position="737"/>
    </location>
</feature>
<feature type="compositionally biased region" description="Low complexity" evidence="7">
    <location>
        <begin position="511"/>
        <end position="521"/>
    </location>
</feature>
<dbReference type="GO" id="GO:0005524">
    <property type="term" value="F:ATP binding"/>
    <property type="evidence" value="ECO:0007669"/>
    <property type="project" value="UniProtKB-UniRule"/>
</dbReference>
<dbReference type="InterPro" id="IPR008271">
    <property type="entry name" value="Ser/Thr_kinase_AS"/>
</dbReference>
<dbReference type="Pfam" id="PF00069">
    <property type="entry name" value="Pkinase"/>
    <property type="match status" value="1"/>
</dbReference>
<dbReference type="Proteomes" id="UP000011064">
    <property type="component" value="Unassembled WGS sequence"/>
</dbReference>
<evidence type="ECO:0000313" key="10">
    <source>
        <dbReference type="Proteomes" id="UP000011064"/>
    </source>
</evidence>
<dbReference type="OrthoDB" id="3435899at2759"/>
<gene>
    <name evidence="9" type="ORF">GMDG_05473</name>
</gene>
<dbReference type="InterPro" id="IPR000719">
    <property type="entry name" value="Prot_kinase_dom"/>
</dbReference>
<feature type="compositionally biased region" description="Polar residues" evidence="7">
    <location>
        <begin position="324"/>
        <end position="340"/>
    </location>
</feature>
<keyword evidence="5 6" id="KW-0067">ATP-binding</keyword>
<dbReference type="GO" id="GO:0033316">
    <property type="term" value="P:meiotic spindle assembly checkpoint signaling"/>
    <property type="evidence" value="ECO:0007669"/>
    <property type="project" value="TreeGrafter"/>
</dbReference>
<dbReference type="CDD" id="cd14131">
    <property type="entry name" value="PKc_Mps1"/>
    <property type="match status" value="1"/>
</dbReference>
<dbReference type="STRING" id="658429.L8FN65"/>
<dbReference type="SUPFAM" id="SSF56112">
    <property type="entry name" value="Protein kinase-like (PK-like)"/>
    <property type="match status" value="1"/>
</dbReference>
<feature type="compositionally biased region" description="Polar residues" evidence="7">
    <location>
        <begin position="160"/>
        <end position="177"/>
    </location>
</feature>
<keyword evidence="3 6" id="KW-0547">Nucleotide-binding</keyword>
<protein>
    <submittedName>
        <fullName evidence="9">TTK protein kinase</fullName>
    </submittedName>
</protein>
<name>L8FN65_PSED2</name>
<dbReference type="InterPro" id="IPR027084">
    <property type="entry name" value="Mps1_cat"/>
</dbReference>
<dbReference type="GO" id="GO:0004712">
    <property type="term" value="F:protein serine/threonine/tyrosine kinase activity"/>
    <property type="evidence" value="ECO:0007669"/>
    <property type="project" value="TreeGrafter"/>
</dbReference>
<dbReference type="PANTHER" id="PTHR22974">
    <property type="entry name" value="MIXED LINEAGE PROTEIN KINASE"/>
    <property type="match status" value="1"/>
</dbReference>
<dbReference type="PROSITE" id="PS00107">
    <property type="entry name" value="PROTEIN_KINASE_ATP"/>
    <property type="match status" value="1"/>
</dbReference>
<dbReference type="InParanoid" id="L8FN65"/>
<accession>L8FN65</accession>
<reference evidence="10" key="1">
    <citation type="submission" date="2010-09" db="EMBL/GenBank/DDBJ databases">
        <title>The genome sequence of Geomyces destructans 20631-21.</title>
        <authorList>
            <consortium name="The Broad Institute Genome Sequencing Platform"/>
            <person name="Cuomo C.A."/>
            <person name="Blehert D.S."/>
            <person name="Lorch J.M."/>
            <person name="Young S.K."/>
            <person name="Zeng Q."/>
            <person name="Gargeya S."/>
            <person name="Fitzgerald M."/>
            <person name="Haas B."/>
            <person name="Abouelleil A."/>
            <person name="Alvarado L."/>
            <person name="Arachchi H.M."/>
            <person name="Berlin A."/>
            <person name="Brown A."/>
            <person name="Chapman S.B."/>
            <person name="Chen Z."/>
            <person name="Dunbar C."/>
            <person name="Freedman E."/>
            <person name="Gearin G."/>
            <person name="Gellesch M."/>
            <person name="Goldberg J."/>
            <person name="Griggs A."/>
            <person name="Gujja S."/>
            <person name="Heiman D."/>
            <person name="Howarth C."/>
            <person name="Larson L."/>
            <person name="Lui A."/>
            <person name="MacDonald P.J.P."/>
            <person name="Montmayeur A."/>
            <person name="Murphy C."/>
            <person name="Neiman D."/>
            <person name="Pearson M."/>
            <person name="Priest M."/>
            <person name="Roberts A."/>
            <person name="Saif S."/>
            <person name="Shea T."/>
            <person name="Shenoy N."/>
            <person name="Sisk P."/>
            <person name="Stolte C."/>
            <person name="Sykes S."/>
            <person name="Wortman J."/>
            <person name="Nusbaum C."/>
            <person name="Birren B."/>
        </authorList>
    </citation>
    <scope>NUCLEOTIDE SEQUENCE [LARGE SCALE GENOMIC DNA]</scope>
    <source>
        <strain evidence="10">ATCC MYA-4855 / 20631-21</strain>
    </source>
</reference>
<dbReference type="SMART" id="SM00220">
    <property type="entry name" value="S_TKc"/>
    <property type="match status" value="1"/>
</dbReference>
<dbReference type="EMBL" id="GL573285">
    <property type="protein sequence ID" value="ELR02415.1"/>
    <property type="molecule type" value="Genomic_DNA"/>
</dbReference>
<dbReference type="PROSITE" id="PS50011">
    <property type="entry name" value="PROTEIN_KINASE_DOM"/>
    <property type="match status" value="1"/>
</dbReference>
<dbReference type="PANTHER" id="PTHR22974:SF21">
    <property type="entry name" value="DUAL SPECIFICITY PROTEIN KINASE TTK"/>
    <property type="match status" value="1"/>
</dbReference>